<feature type="transmembrane region" description="Helical" evidence="5">
    <location>
        <begin position="359"/>
        <end position="388"/>
    </location>
</feature>
<evidence type="ECO:0000313" key="8">
    <source>
        <dbReference type="RefSeq" id="XP_030372912.1"/>
    </source>
</evidence>
<evidence type="ECO:0000256" key="5">
    <source>
        <dbReference type="SAM" id="Phobius"/>
    </source>
</evidence>
<feature type="transmembrane region" description="Helical" evidence="5">
    <location>
        <begin position="111"/>
        <end position="131"/>
    </location>
</feature>
<organism evidence="7 8">
    <name type="scientific">Drosophila lebanonensis</name>
    <name type="common">Fruit fly</name>
    <name type="synonym">Scaptodrosophila lebanonensis</name>
    <dbReference type="NCBI Taxonomy" id="7225"/>
    <lineage>
        <taxon>Eukaryota</taxon>
        <taxon>Metazoa</taxon>
        <taxon>Ecdysozoa</taxon>
        <taxon>Arthropoda</taxon>
        <taxon>Hexapoda</taxon>
        <taxon>Insecta</taxon>
        <taxon>Pterygota</taxon>
        <taxon>Neoptera</taxon>
        <taxon>Endopterygota</taxon>
        <taxon>Diptera</taxon>
        <taxon>Brachycera</taxon>
        <taxon>Muscomorpha</taxon>
        <taxon>Ephydroidea</taxon>
        <taxon>Drosophilidae</taxon>
        <taxon>Scaptodrosophila</taxon>
    </lineage>
</organism>
<dbReference type="PANTHER" id="PTHR22950">
    <property type="entry name" value="AMINO ACID TRANSPORTER"/>
    <property type="match status" value="1"/>
</dbReference>
<dbReference type="Proteomes" id="UP000504634">
    <property type="component" value="Unplaced"/>
</dbReference>
<evidence type="ECO:0000256" key="4">
    <source>
        <dbReference type="ARBA" id="ARBA00023136"/>
    </source>
</evidence>
<feature type="transmembrane region" description="Helical" evidence="5">
    <location>
        <begin position="400"/>
        <end position="422"/>
    </location>
</feature>
<keyword evidence="7" id="KW-1185">Reference proteome</keyword>
<dbReference type="AlphaFoldDB" id="A0A6J2TD50"/>
<dbReference type="InterPro" id="IPR013057">
    <property type="entry name" value="AA_transpt_TM"/>
</dbReference>
<gene>
    <name evidence="8" type="primary">LOC115622927</name>
</gene>
<dbReference type="OrthoDB" id="1684102at2759"/>
<sequence length="435" mass="48116">MAEGDFNPYEHRNVEKPLTNCDTFISLLKCVIGTGVLAMPLAIAYTGMIGGAVLTTITTIVLTYGMHLLIHCMVEAARQKQVGYATFPEAMAHAFSQGPGCFRYMARCSGWFVDGVLGFSQYCIGVVYIVFVAYNWKQLLDHLWTPIDLHILIVVVGCMLLPLFLIRHLKYLVPFNIIANICMYLGFMAISYYLVRGLPEITDRRMFGDPLLLPLFFGIVLFAVTAVGVMLSIESNMANPGAYLGCCGILNRGIIFVIVTNVAFGMIGYWRYGDSLGASVTLNVPQDEFLSQFSKFAISLAVFLTYPLAGYVTIDIIMNHYVLKDREVKNPHMIEYAVRFSFVVLNTLNALAFPNLGPLLALVGAFTISILNLIFPAIIEICLLYASTYGTGKWKLWKDIALIIIGAAILVTGTYTAILDIIREYGGGSSKRLED</sequence>
<accession>A0A6J2TD50</accession>
<proteinExistence type="predicted"/>
<feature type="transmembrane region" description="Helical" evidence="5">
    <location>
        <begin position="177"/>
        <end position="195"/>
    </location>
</feature>
<feature type="transmembrane region" description="Helical" evidence="5">
    <location>
        <begin position="215"/>
        <end position="233"/>
    </location>
</feature>
<feature type="transmembrane region" description="Helical" evidence="5">
    <location>
        <begin position="292"/>
        <end position="312"/>
    </location>
</feature>
<name>A0A6J2TD50_DROLE</name>
<feature type="transmembrane region" description="Helical" evidence="5">
    <location>
        <begin position="143"/>
        <end position="165"/>
    </location>
</feature>
<keyword evidence="2 5" id="KW-0812">Transmembrane</keyword>
<dbReference type="GO" id="GO:0005774">
    <property type="term" value="C:vacuolar membrane"/>
    <property type="evidence" value="ECO:0007669"/>
    <property type="project" value="TreeGrafter"/>
</dbReference>
<dbReference type="Pfam" id="PF01490">
    <property type="entry name" value="Aa_trans"/>
    <property type="match status" value="1"/>
</dbReference>
<evidence type="ECO:0000256" key="3">
    <source>
        <dbReference type="ARBA" id="ARBA00022989"/>
    </source>
</evidence>
<evidence type="ECO:0000256" key="1">
    <source>
        <dbReference type="ARBA" id="ARBA00004141"/>
    </source>
</evidence>
<dbReference type="GO" id="GO:0015179">
    <property type="term" value="F:L-amino acid transmembrane transporter activity"/>
    <property type="evidence" value="ECO:0007669"/>
    <property type="project" value="TreeGrafter"/>
</dbReference>
<evidence type="ECO:0000313" key="7">
    <source>
        <dbReference type="Proteomes" id="UP000504634"/>
    </source>
</evidence>
<keyword evidence="4 5" id="KW-0472">Membrane</keyword>
<dbReference type="PANTHER" id="PTHR22950:SF340">
    <property type="entry name" value="AMINO ACID TRANSPORTER TRANSMEMBRANE DOMAIN-CONTAINING PROTEIN-RELATED"/>
    <property type="match status" value="1"/>
</dbReference>
<reference evidence="8" key="1">
    <citation type="submission" date="2025-08" db="UniProtKB">
        <authorList>
            <consortium name="RefSeq"/>
        </authorList>
    </citation>
    <scope>IDENTIFICATION</scope>
    <source>
        <strain evidence="8">11010-0011.00</strain>
        <tissue evidence="8">Whole body</tissue>
    </source>
</reference>
<feature type="transmembrane region" description="Helical" evidence="5">
    <location>
        <begin position="21"/>
        <end position="43"/>
    </location>
</feature>
<feature type="domain" description="Amino acid transporter transmembrane" evidence="6">
    <location>
        <begin position="19"/>
        <end position="418"/>
    </location>
</feature>
<feature type="transmembrane region" description="Helical" evidence="5">
    <location>
        <begin position="49"/>
        <end position="70"/>
    </location>
</feature>
<comment type="subcellular location">
    <subcellularLocation>
        <location evidence="1">Membrane</location>
        <topology evidence="1">Multi-pass membrane protein</topology>
    </subcellularLocation>
</comment>
<dbReference type="GeneID" id="115622927"/>
<keyword evidence="3 5" id="KW-1133">Transmembrane helix</keyword>
<evidence type="ECO:0000259" key="6">
    <source>
        <dbReference type="Pfam" id="PF01490"/>
    </source>
</evidence>
<dbReference type="RefSeq" id="XP_030372912.1">
    <property type="nucleotide sequence ID" value="XM_030517052.1"/>
</dbReference>
<protein>
    <submittedName>
        <fullName evidence="8">Glutamate transporter polyphemus-like</fullName>
    </submittedName>
</protein>
<evidence type="ECO:0000256" key="2">
    <source>
        <dbReference type="ARBA" id="ARBA00022692"/>
    </source>
</evidence>
<feature type="transmembrane region" description="Helical" evidence="5">
    <location>
        <begin position="254"/>
        <end position="272"/>
    </location>
</feature>
<feature type="transmembrane region" description="Helical" evidence="5">
    <location>
        <begin position="333"/>
        <end position="353"/>
    </location>
</feature>